<evidence type="ECO:0000256" key="6">
    <source>
        <dbReference type="ARBA" id="ARBA00022771"/>
    </source>
</evidence>
<keyword evidence="6" id="KW-0863">Zinc-finger</keyword>
<dbReference type="HOGENOM" id="CLU_023577_0_0_1"/>
<dbReference type="GO" id="GO:0005694">
    <property type="term" value="C:chromosome"/>
    <property type="evidence" value="ECO:0007669"/>
    <property type="project" value="UniProtKB-SubCell"/>
</dbReference>
<protein>
    <recommendedName>
        <fullName evidence="10">UV-stimulated scaffold protein A C-terminal domain-containing protein</fullName>
    </recommendedName>
</protein>
<proteinExistence type="inferred from homology"/>
<keyword evidence="9" id="KW-0234">DNA repair</keyword>
<evidence type="ECO:0000256" key="5">
    <source>
        <dbReference type="ARBA" id="ARBA00022763"/>
    </source>
</evidence>
<feature type="domain" description="UV-stimulated scaffold protein A C-terminal" evidence="10">
    <location>
        <begin position="435"/>
        <end position="536"/>
    </location>
</feature>
<dbReference type="GO" id="GO:0000993">
    <property type="term" value="F:RNA polymerase II complex binding"/>
    <property type="evidence" value="ECO:0007669"/>
    <property type="project" value="TreeGrafter"/>
</dbReference>
<dbReference type="InterPro" id="IPR049408">
    <property type="entry name" value="UVSSA_N_a-solenoid_rpt"/>
</dbReference>
<dbReference type="EMBL" id="JH431432">
    <property type="status" value="NOT_ANNOTATED_CDS"/>
    <property type="molecule type" value="Genomic_DNA"/>
</dbReference>
<dbReference type="GO" id="GO:0009411">
    <property type="term" value="P:response to UV"/>
    <property type="evidence" value="ECO:0007669"/>
    <property type="project" value="InterPro"/>
</dbReference>
<evidence type="ECO:0000256" key="9">
    <source>
        <dbReference type="ARBA" id="ARBA00023204"/>
    </source>
</evidence>
<dbReference type="OMA" id="EEHAEMR"/>
<reference evidence="11" key="2">
    <citation type="submission" date="2015-02" db="UniProtKB">
        <authorList>
            <consortium name="EnsemblMetazoa"/>
        </authorList>
    </citation>
    <scope>IDENTIFICATION</scope>
</reference>
<evidence type="ECO:0000256" key="4">
    <source>
        <dbReference type="ARBA" id="ARBA00022723"/>
    </source>
</evidence>
<accession>T1ISH9</accession>
<dbReference type="eggNOG" id="KOG2374">
    <property type="taxonomic scope" value="Eukaryota"/>
</dbReference>
<evidence type="ECO:0000313" key="11">
    <source>
        <dbReference type="EnsemblMetazoa" id="SMAR004054-PA"/>
    </source>
</evidence>
<dbReference type="GO" id="GO:0008270">
    <property type="term" value="F:zinc ion binding"/>
    <property type="evidence" value="ECO:0007669"/>
    <property type="project" value="UniProtKB-KW"/>
</dbReference>
<evidence type="ECO:0000259" key="10">
    <source>
        <dbReference type="Pfam" id="PF09740"/>
    </source>
</evidence>
<dbReference type="InterPro" id="IPR018610">
    <property type="entry name" value="UVSSA"/>
</dbReference>
<name>T1ISH9_STRMM</name>
<reference evidence="12" key="1">
    <citation type="submission" date="2011-05" db="EMBL/GenBank/DDBJ databases">
        <authorList>
            <person name="Richards S.R."/>
            <person name="Qu J."/>
            <person name="Jiang H."/>
            <person name="Jhangiani S.N."/>
            <person name="Agravi P."/>
            <person name="Goodspeed R."/>
            <person name="Gross S."/>
            <person name="Mandapat C."/>
            <person name="Jackson L."/>
            <person name="Mathew T."/>
            <person name="Pu L."/>
            <person name="Thornton R."/>
            <person name="Saada N."/>
            <person name="Wilczek-Boney K.B."/>
            <person name="Lee S."/>
            <person name="Kovar C."/>
            <person name="Wu Y."/>
            <person name="Scherer S.E."/>
            <person name="Worley K.C."/>
            <person name="Muzny D.M."/>
            <person name="Gibbs R."/>
        </authorList>
    </citation>
    <scope>NUCLEOTIDE SEQUENCE</scope>
    <source>
        <strain evidence="12">Brora</strain>
    </source>
</reference>
<keyword evidence="12" id="KW-1185">Reference proteome</keyword>
<dbReference type="EnsemblMetazoa" id="SMAR004054-RA">
    <property type="protein sequence ID" value="SMAR004054-PA"/>
    <property type="gene ID" value="SMAR004054"/>
</dbReference>
<evidence type="ECO:0000256" key="1">
    <source>
        <dbReference type="ARBA" id="ARBA00004286"/>
    </source>
</evidence>
<keyword evidence="7" id="KW-0862">Zinc</keyword>
<organism evidence="11 12">
    <name type="scientific">Strigamia maritima</name>
    <name type="common">European centipede</name>
    <name type="synonym">Geophilus maritimus</name>
    <dbReference type="NCBI Taxonomy" id="126957"/>
    <lineage>
        <taxon>Eukaryota</taxon>
        <taxon>Metazoa</taxon>
        <taxon>Ecdysozoa</taxon>
        <taxon>Arthropoda</taxon>
        <taxon>Myriapoda</taxon>
        <taxon>Chilopoda</taxon>
        <taxon>Pleurostigmophora</taxon>
        <taxon>Geophilomorpha</taxon>
        <taxon>Linotaeniidae</taxon>
        <taxon>Strigamia</taxon>
    </lineage>
</organism>
<comment type="subcellular location">
    <subcellularLocation>
        <location evidence="1">Chromosome</location>
    </subcellularLocation>
</comment>
<dbReference type="PANTHER" id="PTHR28670:SF1">
    <property type="entry name" value="UV-STIMULATED SCAFFOLD PROTEIN A"/>
    <property type="match status" value="1"/>
</dbReference>
<dbReference type="Proteomes" id="UP000014500">
    <property type="component" value="Unassembled WGS sequence"/>
</dbReference>
<evidence type="ECO:0000256" key="3">
    <source>
        <dbReference type="ARBA" id="ARBA00022454"/>
    </source>
</evidence>
<dbReference type="GO" id="GO:0006283">
    <property type="term" value="P:transcription-coupled nucleotide-excision repair"/>
    <property type="evidence" value="ECO:0007669"/>
    <property type="project" value="TreeGrafter"/>
</dbReference>
<dbReference type="InterPro" id="IPR049431">
    <property type="entry name" value="UVSSA_C"/>
</dbReference>
<dbReference type="STRING" id="126957.T1ISH9"/>
<keyword evidence="4" id="KW-0479">Metal-binding</keyword>
<keyword evidence="8" id="KW-0175">Coiled coil</keyword>
<dbReference type="AlphaFoldDB" id="T1ISH9"/>
<comment type="similarity">
    <text evidence="2">Belongs to the UVSSA family.</text>
</comment>
<dbReference type="Pfam" id="PF20867">
    <property type="entry name" value="UVSSA_N"/>
    <property type="match status" value="1"/>
</dbReference>
<evidence type="ECO:0000256" key="7">
    <source>
        <dbReference type="ARBA" id="ARBA00022833"/>
    </source>
</evidence>
<evidence type="ECO:0000256" key="8">
    <source>
        <dbReference type="ARBA" id="ARBA00023054"/>
    </source>
</evidence>
<keyword evidence="3" id="KW-0158">Chromosome</keyword>
<sequence length="641" mass="74044">MEVLDETLCQQLAKTLEDLTTSRPNPQNGGMNTVKRICKQSDGYVKRAFHILMHQLEQDHAEMRVFSLNVIDELFRRSHTFRTELLADFQTFMELTLETDPELPLPPPKAVAKDLKVKTCILIQSWQNIYGNGYKQLELGYRFLRDCKKIDFNEIETRSVAERNREEQQQRQKQLVIQENVRKVLSAMADQQLEIENCITEFNNACSLLLESTDEIFTQDDFQNPQPCCSKTITTNSDVTVENMDNENSQNDCEDDKNLLRLHGLGSHKYNLDLEIGIEKKISIDKNNSVVVINLKNSLKLITKNYLPTVNKWIDVFTKAEECRDQLKKAIDIKQSLQTVIDKYRNLNIIEDSIIDGSESEESDDDFIEVPERVDNEEVKVRSFGFVESSVSDLKDPTTLLANLKALGEKTFHRQFVSRSQSSEGSSKKADVLNKAPSVRFDVDLINWEEKLEPPLTVTRPQGLHRFWQPQENEAVSKPEDANLLRVRRIDFSGNFQPVKWQCRTPLPSGKLCPRFDRCPLHGKVIARDELGNPTQPEDIERVRAEQEKIDKTKPPDWQDPVLLREIEAAIGIDLTVGKKSRKKKKKYLDLTDIKEKITARKRLEKKVLSKSAMKRVSSNLDNTDYKKYRDKFGDQFNYSN</sequence>
<keyword evidence="5" id="KW-0227">DNA damage</keyword>
<dbReference type="PhylomeDB" id="T1ISH9"/>
<dbReference type="Pfam" id="PF09740">
    <property type="entry name" value="DUF2043"/>
    <property type="match status" value="1"/>
</dbReference>
<evidence type="ECO:0000313" key="12">
    <source>
        <dbReference type="Proteomes" id="UP000014500"/>
    </source>
</evidence>
<dbReference type="PANTHER" id="PTHR28670">
    <property type="entry name" value="UV-STIMULATED SCAFFOLD PROTEIN A"/>
    <property type="match status" value="1"/>
</dbReference>
<evidence type="ECO:0000256" key="2">
    <source>
        <dbReference type="ARBA" id="ARBA00009240"/>
    </source>
</evidence>